<dbReference type="Gene3D" id="1.10.287.1120">
    <property type="entry name" value="Bipartite methylase S protein"/>
    <property type="match status" value="1"/>
</dbReference>
<protein>
    <submittedName>
        <fullName evidence="5">Type I restriction-modification system, specificity subunit S</fullName>
        <ecNumber evidence="5">3.1.21.3</ecNumber>
    </submittedName>
</protein>
<feature type="domain" description="Type I restriction modification DNA specificity" evidence="4">
    <location>
        <begin position="21"/>
        <end position="171"/>
    </location>
</feature>
<evidence type="ECO:0000259" key="4">
    <source>
        <dbReference type="Pfam" id="PF01420"/>
    </source>
</evidence>
<dbReference type="GO" id="GO:0009035">
    <property type="term" value="F:type I site-specific deoxyribonuclease activity"/>
    <property type="evidence" value="ECO:0007669"/>
    <property type="project" value="UniProtKB-EC"/>
</dbReference>
<dbReference type="PANTHER" id="PTHR30408:SF12">
    <property type="entry name" value="TYPE I RESTRICTION ENZYME MJAVIII SPECIFICITY SUBUNIT"/>
    <property type="match status" value="1"/>
</dbReference>
<dbReference type="REBASE" id="149557">
    <property type="entry name" value="S.Bco4099ORF1946P"/>
</dbReference>
<feature type="domain" description="Type I restriction modification DNA specificity" evidence="4">
    <location>
        <begin position="232"/>
        <end position="375"/>
    </location>
</feature>
<dbReference type="Pfam" id="PF01420">
    <property type="entry name" value="Methylase_S"/>
    <property type="match status" value="2"/>
</dbReference>
<evidence type="ECO:0000313" key="6">
    <source>
        <dbReference type="Proteomes" id="UP000075304"/>
    </source>
</evidence>
<keyword evidence="3" id="KW-0238">DNA-binding</keyword>
<dbReference type="InterPro" id="IPR000055">
    <property type="entry name" value="Restrct_endonuc_typeI_TRD"/>
</dbReference>
<reference evidence="5 6" key="1">
    <citation type="submission" date="2016-01" db="EMBL/GenBank/DDBJ databases">
        <title>Genome Sequences of Twelve Sporeforming Bacillus Species Isolated from Foods.</title>
        <authorList>
            <person name="Berendsen E.M."/>
            <person name="Wells-Bennik M.H."/>
            <person name="Krawcyk A.O."/>
            <person name="De Jong A."/>
            <person name="Holsappel S."/>
            <person name="Eijlander R.T."/>
            <person name="Kuipers O.P."/>
        </authorList>
    </citation>
    <scope>NUCLEOTIDE SEQUENCE [LARGE SCALE GENOMIC DNA]</scope>
    <source>
        <strain evidence="5 6">B4099</strain>
    </source>
</reference>
<comment type="similarity">
    <text evidence="1">Belongs to the type-I restriction system S methylase family.</text>
</comment>
<evidence type="ECO:0000256" key="2">
    <source>
        <dbReference type="ARBA" id="ARBA00022747"/>
    </source>
</evidence>
<accession>A0A150JY55</accession>
<evidence type="ECO:0000313" key="5">
    <source>
        <dbReference type="EMBL" id="KYC62220.1"/>
    </source>
</evidence>
<name>A0A150JY55_HEYCO</name>
<keyword evidence="5" id="KW-0378">Hydrolase</keyword>
<comment type="caution">
    <text evidence="5">The sequence shown here is derived from an EMBL/GenBank/DDBJ whole genome shotgun (WGS) entry which is preliminary data.</text>
</comment>
<dbReference type="EC" id="3.1.21.3" evidence="5"/>
<organism evidence="5 6">
    <name type="scientific">Heyndrickxia coagulans</name>
    <name type="common">Weizmannia coagulans</name>
    <dbReference type="NCBI Taxonomy" id="1398"/>
    <lineage>
        <taxon>Bacteria</taxon>
        <taxon>Bacillati</taxon>
        <taxon>Bacillota</taxon>
        <taxon>Bacilli</taxon>
        <taxon>Bacillales</taxon>
        <taxon>Bacillaceae</taxon>
        <taxon>Heyndrickxia</taxon>
    </lineage>
</organism>
<dbReference type="AlphaFoldDB" id="A0A150JY55"/>
<dbReference type="GO" id="GO:0009307">
    <property type="term" value="P:DNA restriction-modification system"/>
    <property type="evidence" value="ECO:0007669"/>
    <property type="project" value="UniProtKB-KW"/>
</dbReference>
<gene>
    <name evidence="5" type="ORF">B4099_1947</name>
</gene>
<sequence>MEQTKLVPKRRFKEFQNAHAWEQRKLSDITDSIGTGKSSFIKHEKSADNPYAILGSTSIIGYDSEFDHEGDFILTARVGANAGNLYRYYGKAKITDNTVFIKGKNLSFLYPLLDHFDLRKLSFGTGQPLVKASELKNLQIKTPSYEEQIQVGNFFNQLDYLVTLHQRKLEKTKALKSAYLSEMFPAEGERVPKRRFAGFTQAWEQRKWEDTVDISTNMVDPRTGLYDELPHIGPGNIESFTGKILDNVLKVKDSNLISGKFHFYKGDIIYGKINPQLGKYAIAPCEGLASADSYILNAKNGVVQNFLYSILQTKDFYKYSVSVSSRTGMPKINRDELNVYNYKVPEIEEQKKIGSFFVGLDNFITLHQRKLEKLQSIKKAYLNEMFV</sequence>
<dbReference type="GO" id="GO:0003677">
    <property type="term" value="F:DNA binding"/>
    <property type="evidence" value="ECO:0007669"/>
    <property type="project" value="UniProtKB-KW"/>
</dbReference>
<dbReference type="CDD" id="cd17266">
    <property type="entry name" value="RMtype1_S_Sau1132ORF3780P-TRD2-CR2_like"/>
    <property type="match status" value="1"/>
</dbReference>
<evidence type="ECO:0000256" key="1">
    <source>
        <dbReference type="ARBA" id="ARBA00010923"/>
    </source>
</evidence>
<proteinExistence type="inferred from homology"/>
<dbReference type="PATRIC" id="fig|1398.25.peg.1093"/>
<evidence type="ECO:0000256" key="3">
    <source>
        <dbReference type="ARBA" id="ARBA00023125"/>
    </source>
</evidence>
<dbReference type="InterPro" id="IPR044946">
    <property type="entry name" value="Restrct_endonuc_typeI_TRD_sf"/>
</dbReference>
<dbReference type="InterPro" id="IPR052021">
    <property type="entry name" value="Type-I_RS_S_subunit"/>
</dbReference>
<dbReference type="EMBL" id="LQYI01000130">
    <property type="protein sequence ID" value="KYC62220.1"/>
    <property type="molecule type" value="Genomic_DNA"/>
</dbReference>
<dbReference type="Proteomes" id="UP000075304">
    <property type="component" value="Unassembled WGS sequence"/>
</dbReference>
<dbReference type="SUPFAM" id="SSF116734">
    <property type="entry name" value="DNA methylase specificity domain"/>
    <property type="match status" value="2"/>
</dbReference>
<dbReference type="PANTHER" id="PTHR30408">
    <property type="entry name" value="TYPE-1 RESTRICTION ENZYME ECOKI SPECIFICITY PROTEIN"/>
    <property type="match status" value="1"/>
</dbReference>
<dbReference type="Gene3D" id="3.90.220.20">
    <property type="entry name" value="DNA methylase specificity domains"/>
    <property type="match status" value="2"/>
</dbReference>
<keyword evidence="2" id="KW-0680">Restriction system</keyword>